<feature type="transmembrane region" description="Helical" evidence="1">
    <location>
        <begin position="129"/>
        <end position="147"/>
    </location>
</feature>
<feature type="transmembrane region" description="Helical" evidence="1">
    <location>
        <begin position="101"/>
        <end position="117"/>
    </location>
</feature>
<feature type="transmembrane region" description="Helical" evidence="1">
    <location>
        <begin position="63"/>
        <end position="81"/>
    </location>
</feature>
<dbReference type="InterPro" id="IPR058534">
    <property type="entry name" value="YjdF"/>
</dbReference>
<keyword evidence="1" id="KW-1133">Transmembrane helix</keyword>
<dbReference type="AlphaFoldDB" id="A0A1G8VF45"/>
<name>A0A1G8VF45_9PSED</name>
<evidence type="ECO:0000313" key="3">
    <source>
        <dbReference type="Proteomes" id="UP000198706"/>
    </source>
</evidence>
<dbReference type="Pfam" id="PF09997">
    <property type="entry name" value="DUF2238"/>
    <property type="match status" value="1"/>
</dbReference>
<dbReference type="STRING" id="137658.SAMN05216186_102204"/>
<feature type="transmembrane region" description="Helical" evidence="1">
    <location>
        <begin position="180"/>
        <end position="197"/>
    </location>
</feature>
<dbReference type="RefSeq" id="WP_244505933.1">
    <property type="nucleotide sequence ID" value="NZ_CBKZNZ010000010.1"/>
</dbReference>
<keyword evidence="1" id="KW-0472">Membrane</keyword>
<dbReference type="Proteomes" id="UP000198706">
    <property type="component" value="Unassembled WGS sequence"/>
</dbReference>
<gene>
    <name evidence="2" type="ORF">SAMN05216186_102204</name>
</gene>
<sequence length="206" mass="23470">MIEKPGSRLQLFLILSILLLVWLWAAIAPLSREDWLLENLLVFFFAALLLATYRRFSFSLPSYWLFTLFMVMHLYGSHYTYAETPLGYWLRDLFGTQRNHYDRVVHFSFGLLLLYPLREILQRSAGLTGRWLAILSLSVVMAMSAFYEQVEMAAALIVNPELGSAFLGTQGDEWDAQKDAGLAMLGGLATLLILRLGRSLARPSRT</sequence>
<keyword evidence="1" id="KW-0812">Transmembrane</keyword>
<proteinExistence type="predicted"/>
<organism evidence="2 3">
    <name type="scientific">Pseudomonas indica</name>
    <dbReference type="NCBI Taxonomy" id="137658"/>
    <lineage>
        <taxon>Bacteria</taxon>
        <taxon>Pseudomonadati</taxon>
        <taxon>Pseudomonadota</taxon>
        <taxon>Gammaproteobacteria</taxon>
        <taxon>Pseudomonadales</taxon>
        <taxon>Pseudomonadaceae</taxon>
        <taxon>Pseudomonas</taxon>
    </lineage>
</organism>
<keyword evidence="3" id="KW-1185">Reference proteome</keyword>
<reference evidence="2 3" key="1">
    <citation type="submission" date="2016-10" db="EMBL/GenBank/DDBJ databases">
        <authorList>
            <person name="de Groot N.N."/>
        </authorList>
    </citation>
    <scope>NUCLEOTIDE SEQUENCE [LARGE SCALE GENOMIC DNA]</scope>
    <source>
        <strain evidence="2 3">JCM 21544</strain>
    </source>
</reference>
<accession>A0A1G8VF45</accession>
<protein>
    <submittedName>
        <fullName evidence="2">Putative membrane protein</fullName>
    </submittedName>
</protein>
<evidence type="ECO:0000256" key="1">
    <source>
        <dbReference type="SAM" id="Phobius"/>
    </source>
</evidence>
<evidence type="ECO:0000313" key="2">
    <source>
        <dbReference type="EMBL" id="SDJ64544.1"/>
    </source>
</evidence>
<dbReference type="InterPro" id="IPR014509">
    <property type="entry name" value="YjdF-like"/>
</dbReference>
<feature type="transmembrane region" description="Helical" evidence="1">
    <location>
        <begin position="35"/>
        <end position="51"/>
    </location>
</feature>
<dbReference type="PIRSF" id="PIRSF020606">
    <property type="entry name" value="UCP020606"/>
    <property type="match status" value="1"/>
</dbReference>
<dbReference type="EMBL" id="FNFD01000002">
    <property type="protein sequence ID" value="SDJ64544.1"/>
    <property type="molecule type" value="Genomic_DNA"/>
</dbReference>